<feature type="compositionally biased region" description="Basic and acidic residues" evidence="1">
    <location>
        <begin position="35"/>
        <end position="55"/>
    </location>
</feature>
<dbReference type="EMBL" id="BPVZ01000102">
    <property type="protein sequence ID" value="GKV33753.1"/>
    <property type="molecule type" value="Genomic_DNA"/>
</dbReference>
<feature type="compositionally biased region" description="Basic and acidic residues" evidence="1">
    <location>
        <begin position="135"/>
        <end position="146"/>
    </location>
</feature>
<feature type="compositionally biased region" description="Polar residues" evidence="1">
    <location>
        <begin position="119"/>
        <end position="128"/>
    </location>
</feature>
<sequence>MAFGCCPNSDSRTVSKGWKKFWEKVKSGFSSSSNSDRRMAAPELSEEPKERKKTESTSISSLNGLTVAPELSGKLTVASVSEEKAKERKAIESGSTSGSDDGWTVSKEWKKLSEKANGTEFSSGSYSNECLAAREQSEKPKERKTIESGSISSSPDGRTVGEEWKKLLEKAKDCEVTESGSCLNLERPSTERLTLLEKAFQSTELSSSPCREFVITAQAFKEMSTDPDETLVLGDDCHNSFMEVSILVAGKFVSLIGMDIEFLIINYFGGTHVVDTLKLQTGHYDHARLQNLRSLLKKEDFGFAEIEGLINMLGGVMEILSSNTPPPDLVSGLRNLGESFQTIVQMLRQLHERVTPDTGITLSVNLKGIEDTKADFQTFCSMVRDKVAQEKEMFAWETGCKSKSNKIFDALVVMRNWVFYADVETYRLVLALRCKISLQQLTSALRSLKERKQEMLPFVVYWILAMHSVEESGNGMRYLDEMMSSNITKSILHVVSKLDTILNGLRIPIASRVSWKKLVACEKTLQKVETKLKEIESKMHAGGEATGTLMQEAGTSFDGRRKDKGKAPMTAEMEQNGQSSKGQGRKAPRGPGIYINDPSELQGDRHTHPTQFHKTRPRRRASKGGSSDAGCSRIV</sequence>
<feature type="compositionally biased region" description="Polar residues" evidence="1">
    <location>
        <begin position="147"/>
        <end position="156"/>
    </location>
</feature>
<dbReference type="Proteomes" id="UP001054252">
    <property type="component" value="Unassembled WGS sequence"/>
</dbReference>
<proteinExistence type="predicted"/>
<name>A0AAV5L9I9_9ROSI</name>
<feature type="compositionally biased region" description="Polar residues" evidence="1">
    <location>
        <begin position="573"/>
        <end position="582"/>
    </location>
</feature>
<feature type="region of interest" description="Disordered" evidence="1">
    <location>
        <begin position="77"/>
        <end position="105"/>
    </location>
</feature>
<feature type="compositionally biased region" description="Basic and acidic residues" evidence="1">
    <location>
        <begin position="81"/>
        <end position="91"/>
    </location>
</feature>
<protein>
    <submittedName>
        <fullName evidence="2">Uncharacterized protein</fullName>
    </submittedName>
</protein>
<feature type="compositionally biased region" description="Basic residues" evidence="1">
    <location>
        <begin position="611"/>
        <end position="622"/>
    </location>
</feature>
<organism evidence="2 3">
    <name type="scientific">Rubroshorea leprosula</name>
    <dbReference type="NCBI Taxonomy" id="152421"/>
    <lineage>
        <taxon>Eukaryota</taxon>
        <taxon>Viridiplantae</taxon>
        <taxon>Streptophyta</taxon>
        <taxon>Embryophyta</taxon>
        <taxon>Tracheophyta</taxon>
        <taxon>Spermatophyta</taxon>
        <taxon>Magnoliopsida</taxon>
        <taxon>eudicotyledons</taxon>
        <taxon>Gunneridae</taxon>
        <taxon>Pentapetalae</taxon>
        <taxon>rosids</taxon>
        <taxon>malvids</taxon>
        <taxon>Malvales</taxon>
        <taxon>Dipterocarpaceae</taxon>
        <taxon>Rubroshorea</taxon>
    </lineage>
</organism>
<feature type="region of interest" description="Disordered" evidence="1">
    <location>
        <begin position="118"/>
        <end position="159"/>
    </location>
</feature>
<comment type="caution">
    <text evidence="2">The sequence shown here is derived from an EMBL/GenBank/DDBJ whole genome shotgun (WGS) entry which is preliminary data.</text>
</comment>
<accession>A0AAV5L9I9</accession>
<feature type="region of interest" description="Disordered" evidence="1">
    <location>
        <begin position="26"/>
        <end position="65"/>
    </location>
</feature>
<reference evidence="2 3" key="1">
    <citation type="journal article" date="2021" name="Commun. Biol.">
        <title>The genome of Shorea leprosula (Dipterocarpaceae) highlights the ecological relevance of drought in aseasonal tropical rainforests.</title>
        <authorList>
            <person name="Ng K.K.S."/>
            <person name="Kobayashi M.J."/>
            <person name="Fawcett J.A."/>
            <person name="Hatakeyama M."/>
            <person name="Paape T."/>
            <person name="Ng C.H."/>
            <person name="Ang C.C."/>
            <person name="Tnah L.H."/>
            <person name="Lee C.T."/>
            <person name="Nishiyama T."/>
            <person name="Sese J."/>
            <person name="O'Brien M.J."/>
            <person name="Copetti D."/>
            <person name="Mohd Noor M.I."/>
            <person name="Ong R.C."/>
            <person name="Putra M."/>
            <person name="Sireger I.Z."/>
            <person name="Indrioko S."/>
            <person name="Kosugi Y."/>
            <person name="Izuno A."/>
            <person name="Isagi Y."/>
            <person name="Lee S.L."/>
            <person name="Shimizu K.K."/>
        </authorList>
    </citation>
    <scope>NUCLEOTIDE SEQUENCE [LARGE SCALE GENOMIC DNA]</scope>
    <source>
        <strain evidence="2">214</strain>
    </source>
</reference>
<evidence type="ECO:0000313" key="2">
    <source>
        <dbReference type="EMBL" id="GKV33753.1"/>
    </source>
</evidence>
<gene>
    <name evidence="2" type="ORF">SLEP1_g42216</name>
</gene>
<dbReference type="AlphaFoldDB" id="A0AAV5L9I9"/>
<evidence type="ECO:0000313" key="3">
    <source>
        <dbReference type="Proteomes" id="UP001054252"/>
    </source>
</evidence>
<evidence type="ECO:0000256" key="1">
    <source>
        <dbReference type="SAM" id="MobiDB-lite"/>
    </source>
</evidence>
<keyword evidence="3" id="KW-1185">Reference proteome</keyword>
<feature type="region of interest" description="Disordered" evidence="1">
    <location>
        <begin position="542"/>
        <end position="635"/>
    </location>
</feature>
<feature type="compositionally biased region" description="Low complexity" evidence="1">
    <location>
        <begin position="93"/>
        <end position="105"/>
    </location>
</feature>